<dbReference type="OrthoDB" id="2555959at2759"/>
<evidence type="ECO:0000313" key="2">
    <source>
        <dbReference type="EMBL" id="KAG9249313.1"/>
    </source>
</evidence>
<dbReference type="EMBL" id="MU253737">
    <property type="protein sequence ID" value="KAG9249313.1"/>
    <property type="molecule type" value="Genomic_DNA"/>
</dbReference>
<keyword evidence="1" id="KW-1133">Transmembrane helix</keyword>
<comment type="caution">
    <text evidence="2">The sequence shown here is derived from an EMBL/GenBank/DDBJ whole genome shotgun (WGS) entry which is preliminary data.</text>
</comment>
<gene>
    <name evidence="2" type="ORF">BJ878DRAFT_484837</name>
</gene>
<accession>A0A9P8CJG1</accession>
<protein>
    <submittedName>
        <fullName evidence="2">Uncharacterized protein</fullName>
    </submittedName>
</protein>
<organism evidence="2 3">
    <name type="scientific">Calycina marina</name>
    <dbReference type="NCBI Taxonomy" id="1763456"/>
    <lineage>
        <taxon>Eukaryota</taxon>
        <taxon>Fungi</taxon>
        <taxon>Dikarya</taxon>
        <taxon>Ascomycota</taxon>
        <taxon>Pezizomycotina</taxon>
        <taxon>Leotiomycetes</taxon>
        <taxon>Helotiales</taxon>
        <taxon>Pezizellaceae</taxon>
        <taxon>Calycina</taxon>
    </lineage>
</organism>
<reference evidence="2" key="1">
    <citation type="journal article" date="2021" name="IMA Fungus">
        <title>Genomic characterization of three marine fungi, including Emericellopsis atlantica sp. nov. with signatures of a generalist lifestyle and marine biomass degradation.</title>
        <authorList>
            <person name="Hagestad O.C."/>
            <person name="Hou L."/>
            <person name="Andersen J.H."/>
            <person name="Hansen E.H."/>
            <person name="Altermark B."/>
            <person name="Li C."/>
            <person name="Kuhnert E."/>
            <person name="Cox R.J."/>
            <person name="Crous P.W."/>
            <person name="Spatafora J.W."/>
            <person name="Lail K."/>
            <person name="Amirebrahimi M."/>
            <person name="Lipzen A."/>
            <person name="Pangilinan J."/>
            <person name="Andreopoulos W."/>
            <person name="Hayes R.D."/>
            <person name="Ng V."/>
            <person name="Grigoriev I.V."/>
            <person name="Jackson S.A."/>
            <person name="Sutton T.D.S."/>
            <person name="Dobson A.D.W."/>
            <person name="Rama T."/>
        </authorList>
    </citation>
    <scope>NUCLEOTIDE SEQUENCE</scope>
    <source>
        <strain evidence="2">TRa3180A</strain>
    </source>
</reference>
<sequence length="69" mass="7738">MPFLQSYRNLTPRARLGVGLGILAWGTIGLYISDKAEKKLGFEPSETEKTALTARMPQITTIRREDKNS</sequence>
<name>A0A9P8CJG1_9HELO</name>
<evidence type="ECO:0000256" key="1">
    <source>
        <dbReference type="SAM" id="Phobius"/>
    </source>
</evidence>
<proteinExistence type="predicted"/>
<dbReference type="AlphaFoldDB" id="A0A9P8CJG1"/>
<dbReference type="Proteomes" id="UP000887226">
    <property type="component" value="Unassembled WGS sequence"/>
</dbReference>
<evidence type="ECO:0000313" key="3">
    <source>
        <dbReference type="Proteomes" id="UP000887226"/>
    </source>
</evidence>
<keyword evidence="3" id="KW-1185">Reference proteome</keyword>
<keyword evidence="1" id="KW-0812">Transmembrane</keyword>
<feature type="transmembrane region" description="Helical" evidence="1">
    <location>
        <begin position="12"/>
        <end position="32"/>
    </location>
</feature>
<keyword evidence="1" id="KW-0472">Membrane</keyword>